<sequence length="196" mass="21687">MPRMTGEGRRRADAERNIEAILDAALDCISDQPDVNMTAIAKAAGVSRVTLYAHFPSRHDLVAHVLDRAVTTAAEVLDTETLDDHDPAEALTRLIRSGWQILAGHRNLMTAAHDTLPPAQVRSFHNTVLRRVEKLITRGRRQGTFRTDLPQTWLVTIFYSLLHAAAEEVTAGRLRQRDAADVLATTILSALTPPTR</sequence>
<dbReference type="Pfam" id="PF00440">
    <property type="entry name" value="TetR_N"/>
    <property type="match status" value="1"/>
</dbReference>
<dbReference type="Gene3D" id="1.10.357.10">
    <property type="entry name" value="Tetracycline Repressor, domain 2"/>
    <property type="match status" value="1"/>
</dbReference>
<keyword evidence="7" id="KW-1185">Reference proteome</keyword>
<dbReference type="InterPro" id="IPR050109">
    <property type="entry name" value="HTH-type_TetR-like_transc_reg"/>
</dbReference>
<dbReference type="GO" id="GO:0003700">
    <property type="term" value="F:DNA-binding transcription factor activity"/>
    <property type="evidence" value="ECO:0007669"/>
    <property type="project" value="TreeGrafter"/>
</dbReference>
<proteinExistence type="predicted"/>
<feature type="DNA-binding region" description="H-T-H motif" evidence="4">
    <location>
        <begin position="36"/>
        <end position="55"/>
    </location>
</feature>
<evidence type="ECO:0000313" key="6">
    <source>
        <dbReference type="EMBL" id="RKT69144.1"/>
    </source>
</evidence>
<comment type="caution">
    <text evidence="6">The sequence shown here is derived from an EMBL/GenBank/DDBJ whole genome shotgun (WGS) entry which is preliminary data.</text>
</comment>
<dbReference type="PANTHER" id="PTHR30055">
    <property type="entry name" value="HTH-TYPE TRANSCRIPTIONAL REGULATOR RUTR"/>
    <property type="match status" value="1"/>
</dbReference>
<dbReference type="GO" id="GO:0000976">
    <property type="term" value="F:transcription cis-regulatory region binding"/>
    <property type="evidence" value="ECO:0007669"/>
    <property type="project" value="TreeGrafter"/>
</dbReference>
<reference evidence="6 7" key="1">
    <citation type="submission" date="2018-10" db="EMBL/GenBank/DDBJ databases">
        <title>Sequencing the genomes of 1000 actinobacteria strains.</title>
        <authorList>
            <person name="Klenk H.-P."/>
        </authorList>
    </citation>
    <scope>NUCLEOTIDE SEQUENCE [LARGE SCALE GENOMIC DNA]</scope>
    <source>
        <strain evidence="6 7">DSM 43911</strain>
    </source>
</reference>
<dbReference type="EMBL" id="RBXR01000001">
    <property type="protein sequence ID" value="RKT69144.1"/>
    <property type="molecule type" value="Genomic_DNA"/>
</dbReference>
<name>A0A495X8F6_9PSEU</name>
<accession>A0A495X8F6</accession>
<gene>
    <name evidence="6" type="ORF">DFJ66_2339</name>
</gene>
<dbReference type="SUPFAM" id="SSF46689">
    <property type="entry name" value="Homeodomain-like"/>
    <property type="match status" value="1"/>
</dbReference>
<protein>
    <submittedName>
        <fullName evidence="6">TetR family transcriptional regulator</fullName>
    </submittedName>
</protein>
<dbReference type="InterPro" id="IPR009057">
    <property type="entry name" value="Homeodomain-like_sf"/>
</dbReference>
<dbReference type="InterPro" id="IPR036271">
    <property type="entry name" value="Tet_transcr_reg_TetR-rel_C_sf"/>
</dbReference>
<dbReference type="AlphaFoldDB" id="A0A495X8F6"/>
<dbReference type="OrthoDB" id="3869819at2"/>
<evidence type="ECO:0000313" key="7">
    <source>
        <dbReference type="Proteomes" id="UP000272729"/>
    </source>
</evidence>
<dbReference type="PROSITE" id="PS50977">
    <property type="entry name" value="HTH_TETR_2"/>
    <property type="match status" value="1"/>
</dbReference>
<evidence type="ECO:0000256" key="2">
    <source>
        <dbReference type="ARBA" id="ARBA00023125"/>
    </source>
</evidence>
<evidence type="ECO:0000256" key="4">
    <source>
        <dbReference type="PROSITE-ProRule" id="PRU00335"/>
    </source>
</evidence>
<keyword evidence="2 4" id="KW-0238">DNA-binding</keyword>
<dbReference type="Proteomes" id="UP000272729">
    <property type="component" value="Unassembled WGS sequence"/>
</dbReference>
<evidence type="ECO:0000256" key="3">
    <source>
        <dbReference type="ARBA" id="ARBA00023163"/>
    </source>
</evidence>
<evidence type="ECO:0000259" key="5">
    <source>
        <dbReference type="PROSITE" id="PS50977"/>
    </source>
</evidence>
<dbReference type="PANTHER" id="PTHR30055:SF234">
    <property type="entry name" value="HTH-TYPE TRANSCRIPTIONAL REGULATOR BETI"/>
    <property type="match status" value="1"/>
</dbReference>
<dbReference type="InterPro" id="IPR001647">
    <property type="entry name" value="HTH_TetR"/>
</dbReference>
<evidence type="ECO:0000256" key="1">
    <source>
        <dbReference type="ARBA" id="ARBA00023015"/>
    </source>
</evidence>
<feature type="domain" description="HTH tetR-type" evidence="5">
    <location>
        <begin position="15"/>
        <end position="73"/>
    </location>
</feature>
<dbReference type="SUPFAM" id="SSF48498">
    <property type="entry name" value="Tetracyclin repressor-like, C-terminal domain"/>
    <property type="match status" value="1"/>
</dbReference>
<keyword evidence="1" id="KW-0805">Transcription regulation</keyword>
<keyword evidence="3" id="KW-0804">Transcription</keyword>
<organism evidence="6 7">
    <name type="scientific">Saccharothrix variisporea</name>
    <dbReference type="NCBI Taxonomy" id="543527"/>
    <lineage>
        <taxon>Bacteria</taxon>
        <taxon>Bacillati</taxon>
        <taxon>Actinomycetota</taxon>
        <taxon>Actinomycetes</taxon>
        <taxon>Pseudonocardiales</taxon>
        <taxon>Pseudonocardiaceae</taxon>
        <taxon>Saccharothrix</taxon>
    </lineage>
</organism>